<dbReference type="Gene3D" id="3.30.1490.480">
    <property type="entry name" value="Endolytic murein transglycosylase"/>
    <property type="match status" value="2"/>
</dbReference>
<dbReference type="EC" id="4.2.2.29" evidence="7"/>
<evidence type="ECO:0000313" key="8">
    <source>
        <dbReference type="EMBL" id="MBD7910363.1"/>
    </source>
</evidence>
<evidence type="ECO:0000256" key="1">
    <source>
        <dbReference type="ARBA" id="ARBA00022475"/>
    </source>
</evidence>
<comment type="similarity">
    <text evidence="7">Belongs to the transglycosylase MltG family.</text>
</comment>
<dbReference type="PANTHER" id="PTHR30518:SF2">
    <property type="entry name" value="ENDOLYTIC MUREIN TRANSGLYCOSYLASE"/>
    <property type="match status" value="1"/>
</dbReference>
<dbReference type="InterPro" id="IPR003770">
    <property type="entry name" value="MLTG-like"/>
</dbReference>
<organism evidence="8 9">
    <name type="scientific">Clostridium cibarium</name>
    <dbReference type="NCBI Taxonomy" id="2762247"/>
    <lineage>
        <taxon>Bacteria</taxon>
        <taxon>Bacillati</taxon>
        <taxon>Bacillota</taxon>
        <taxon>Clostridia</taxon>
        <taxon>Eubacteriales</taxon>
        <taxon>Clostridiaceae</taxon>
        <taxon>Clostridium</taxon>
    </lineage>
</organism>
<accession>A0ABR8PQB7</accession>
<reference evidence="8 9" key="1">
    <citation type="submission" date="2020-08" db="EMBL/GenBank/DDBJ databases">
        <title>A Genomic Blueprint of the Chicken Gut Microbiome.</title>
        <authorList>
            <person name="Gilroy R."/>
            <person name="Ravi A."/>
            <person name="Getino M."/>
            <person name="Pursley I."/>
            <person name="Horton D.L."/>
            <person name="Alikhan N.-F."/>
            <person name="Baker D."/>
            <person name="Gharbi K."/>
            <person name="Hall N."/>
            <person name="Watson M."/>
            <person name="Adriaenssens E.M."/>
            <person name="Foster-Nyarko E."/>
            <person name="Jarju S."/>
            <person name="Secka A."/>
            <person name="Antonio M."/>
            <person name="Oren A."/>
            <person name="Chaudhuri R."/>
            <person name="La Ragione R.M."/>
            <person name="Hildebrand F."/>
            <person name="Pallen M.J."/>
        </authorList>
    </citation>
    <scope>NUCLEOTIDE SEQUENCE [LARGE SCALE GENOMIC DNA]</scope>
    <source>
        <strain evidence="8 9">Sa3CVN1</strain>
    </source>
</reference>
<keyword evidence="3 7" id="KW-1133">Transmembrane helix</keyword>
<keyword evidence="2 7" id="KW-0812">Transmembrane</keyword>
<comment type="function">
    <text evidence="7">Functions as a peptidoglycan terminase that cleaves nascent peptidoglycan strands endolytically to terminate their elongation.</text>
</comment>
<evidence type="ECO:0000256" key="4">
    <source>
        <dbReference type="ARBA" id="ARBA00023136"/>
    </source>
</evidence>
<dbReference type="PANTHER" id="PTHR30518">
    <property type="entry name" value="ENDOLYTIC MUREIN TRANSGLYCOSYLASE"/>
    <property type="match status" value="1"/>
</dbReference>
<dbReference type="Pfam" id="PF02618">
    <property type="entry name" value="YceG"/>
    <property type="match status" value="1"/>
</dbReference>
<comment type="catalytic activity">
    <reaction evidence="7">
        <text>a peptidoglycan chain = a peptidoglycan chain with N-acetyl-1,6-anhydromuramyl-[peptide] at the reducing end + a peptidoglycan chain with N-acetylglucosamine at the non-reducing end.</text>
        <dbReference type="EC" id="4.2.2.29"/>
    </reaction>
</comment>
<keyword evidence="5 7" id="KW-0456">Lyase</keyword>
<evidence type="ECO:0000256" key="7">
    <source>
        <dbReference type="HAMAP-Rule" id="MF_02065"/>
    </source>
</evidence>
<evidence type="ECO:0000313" key="9">
    <source>
        <dbReference type="Proteomes" id="UP000627781"/>
    </source>
</evidence>
<keyword evidence="9" id="KW-1185">Reference proteome</keyword>
<evidence type="ECO:0000256" key="6">
    <source>
        <dbReference type="ARBA" id="ARBA00023316"/>
    </source>
</evidence>
<keyword evidence="6 7" id="KW-0961">Cell wall biogenesis/degradation</keyword>
<dbReference type="Proteomes" id="UP000627781">
    <property type="component" value="Unassembled WGS sequence"/>
</dbReference>
<evidence type="ECO:0000256" key="3">
    <source>
        <dbReference type="ARBA" id="ARBA00022989"/>
    </source>
</evidence>
<evidence type="ECO:0000256" key="2">
    <source>
        <dbReference type="ARBA" id="ARBA00022692"/>
    </source>
</evidence>
<comment type="caution">
    <text evidence="8">The sequence shown here is derived from an EMBL/GenBank/DDBJ whole genome shotgun (WGS) entry which is preliminary data.</text>
</comment>
<gene>
    <name evidence="7 8" type="primary">mltG</name>
    <name evidence="8" type="ORF">H9661_03230</name>
</gene>
<evidence type="ECO:0000256" key="5">
    <source>
        <dbReference type="ARBA" id="ARBA00023239"/>
    </source>
</evidence>
<dbReference type="CDD" id="cd08010">
    <property type="entry name" value="MltG_like"/>
    <property type="match status" value="1"/>
</dbReference>
<protein>
    <recommendedName>
        <fullName evidence="7">Endolytic murein transglycosylase</fullName>
        <ecNumber evidence="7">4.2.2.29</ecNumber>
    </recommendedName>
    <alternativeName>
        <fullName evidence="7">Peptidoglycan lytic transglycosylase</fullName>
    </alternativeName>
    <alternativeName>
        <fullName evidence="7">Peptidoglycan polymerization terminase</fullName>
    </alternativeName>
</protein>
<sequence length="343" mass="38871">MKKNTIKIKFSRIITIIIAILLGGAYYYNSIVSRPLKSNNDTIEINVGEGEAFNSILDKLDKEGNLRNKFIVKLSLKISYKTISLFPGEYEIKKDSSLEELIKSLEAEDSSKNQVAISIPEGYSIESIANRFEENGLFSKDEFLNEAKQYEVPKFVKADKNKKYNLEGYLYPDTYFFDKGVTPKEVINTMLNNFQVKMKEISDETGKTIDDNEIETIITKASLVEKEAVLDDERPKVASVIENRLKKGMKLEFCSTVNYVVGYDKKVVLTNSDISVESPYNTYKYGGLPIGPIASPGKESILAVLNPESTNYLYFLSLRGQGGKQYFSESEKEHNDMKKKQGY</sequence>
<dbReference type="RefSeq" id="WP_143314821.1">
    <property type="nucleotide sequence ID" value="NZ_JACSRA010000004.1"/>
</dbReference>
<keyword evidence="4 7" id="KW-0472">Membrane</keyword>
<keyword evidence="1 7" id="KW-1003">Cell membrane</keyword>
<feature type="site" description="Important for catalytic activity" evidence="7">
    <location>
        <position position="227"/>
    </location>
</feature>
<dbReference type="HAMAP" id="MF_02065">
    <property type="entry name" value="MltG"/>
    <property type="match status" value="1"/>
</dbReference>
<comment type="subcellular location">
    <subcellularLocation>
        <location evidence="7">Cell membrane</location>
        <topology evidence="7">Single-pass membrane protein</topology>
    </subcellularLocation>
</comment>
<feature type="transmembrane region" description="Helical" evidence="7">
    <location>
        <begin position="12"/>
        <end position="28"/>
    </location>
</feature>
<dbReference type="NCBIfam" id="TIGR00247">
    <property type="entry name" value="endolytic transglycosylase MltG"/>
    <property type="match status" value="1"/>
</dbReference>
<proteinExistence type="inferred from homology"/>
<dbReference type="EMBL" id="JACSRA010000004">
    <property type="protein sequence ID" value="MBD7910363.1"/>
    <property type="molecule type" value="Genomic_DNA"/>
</dbReference>
<name>A0ABR8PQB7_9CLOT</name>